<keyword evidence="2" id="KW-1185">Reference proteome</keyword>
<evidence type="ECO:0000313" key="2">
    <source>
        <dbReference type="Proteomes" id="UP001148662"/>
    </source>
</evidence>
<evidence type="ECO:0000313" key="1">
    <source>
        <dbReference type="EMBL" id="KAJ3528394.1"/>
    </source>
</evidence>
<gene>
    <name evidence="1" type="ORF">NM688_g8005</name>
</gene>
<comment type="caution">
    <text evidence="1">The sequence shown here is derived from an EMBL/GenBank/DDBJ whole genome shotgun (WGS) entry which is preliminary data.</text>
</comment>
<dbReference type="EMBL" id="JANHOG010002024">
    <property type="protein sequence ID" value="KAJ3528394.1"/>
    <property type="molecule type" value="Genomic_DNA"/>
</dbReference>
<protein>
    <submittedName>
        <fullName evidence="1">Uncharacterized protein</fullName>
    </submittedName>
</protein>
<accession>A0ACC1RYN6</accession>
<organism evidence="1 2">
    <name type="scientific">Phlebia brevispora</name>
    <dbReference type="NCBI Taxonomy" id="194682"/>
    <lineage>
        <taxon>Eukaryota</taxon>
        <taxon>Fungi</taxon>
        <taxon>Dikarya</taxon>
        <taxon>Basidiomycota</taxon>
        <taxon>Agaricomycotina</taxon>
        <taxon>Agaricomycetes</taxon>
        <taxon>Polyporales</taxon>
        <taxon>Meruliaceae</taxon>
        <taxon>Phlebia</taxon>
    </lineage>
</organism>
<proteinExistence type="predicted"/>
<dbReference type="Proteomes" id="UP001148662">
    <property type="component" value="Unassembled WGS sequence"/>
</dbReference>
<name>A0ACC1RYN6_9APHY</name>
<reference evidence="1" key="1">
    <citation type="submission" date="2022-07" db="EMBL/GenBank/DDBJ databases">
        <title>Genome Sequence of Phlebia brevispora.</title>
        <authorList>
            <person name="Buettner E."/>
        </authorList>
    </citation>
    <scope>NUCLEOTIDE SEQUENCE</scope>
    <source>
        <strain evidence="1">MPL23</strain>
    </source>
</reference>
<sequence>MHPIGRGYPTVLASKSYKVGGLTSTSQTRYGTGPGSLPLALILREPKPRSVEWIESFKPFSPQAQLAFNKCNFSLLAACTYTKSNFYNFRSCCDLMHTFFVLDEYTDSMDAEGTRALCDASMDAIAHPDKPRPEGENIIGEISRQFWSRARRGAPESAQERFVSTWRKYLDSVVLQAERRTQSYICTIDEYLAARRDNIGSDPSMALLEICLEVDIPHEVMEHPAIAALTGYTAYLNTLGNDICSYKREFLNNDADYNAVTVAMVHNATDLSGAIQWVSDLHDDIVDQFLSTRADVLAHRNGVPSWGAQIDRDVSAYIDGLGQWIRGSDDWNFGSGRYFGDEGATVQKTRKVVIS</sequence>